<reference evidence="8" key="1">
    <citation type="submission" date="2020-05" db="EMBL/GenBank/DDBJ databases">
        <title>Mycena genomes resolve the evolution of fungal bioluminescence.</title>
        <authorList>
            <person name="Tsai I.J."/>
        </authorList>
    </citation>
    <scope>NUCLEOTIDE SEQUENCE</scope>
    <source>
        <strain evidence="8">171206Taipei</strain>
    </source>
</reference>
<gene>
    <name evidence="8" type="ORF">MIND_00386800</name>
</gene>
<keyword evidence="4" id="KW-0904">Protein phosphatase</keyword>
<dbReference type="Gene3D" id="3.90.190.10">
    <property type="entry name" value="Protein tyrosine phosphatase superfamily"/>
    <property type="match status" value="1"/>
</dbReference>
<dbReference type="InterPro" id="IPR000340">
    <property type="entry name" value="Dual-sp_phosphatase_cat-dom"/>
</dbReference>
<evidence type="ECO:0000259" key="6">
    <source>
        <dbReference type="PROSITE" id="PS50054"/>
    </source>
</evidence>
<keyword evidence="9" id="KW-1185">Reference proteome</keyword>
<dbReference type="SMART" id="SM00195">
    <property type="entry name" value="DSPc"/>
    <property type="match status" value="1"/>
</dbReference>
<comment type="caution">
    <text evidence="8">The sequence shown here is derived from an EMBL/GenBank/DDBJ whole genome shotgun (WGS) entry which is preliminary data.</text>
</comment>
<evidence type="ECO:0000256" key="5">
    <source>
        <dbReference type="SAM" id="MobiDB-lite"/>
    </source>
</evidence>
<feature type="compositionally biased region" description="Polar residues" evidence="5">
    <location>
        <begin position="28"/>
        <end position="37"/>
    </location>
</feature>
<dbReference type="EC" id="3.1.3.48" evidence="2"/>
<name>A0A8H6WF41_9AGAR</name>
<dbReference type="AlphaFoldDB" id="A0A8H6WF41"/>
<evidence type="ECO:0000256" key="4">
    <source>
        <dbReference type="ARBA" id="ARBA00022912"/>
    </source>
</evidence>
<dbReference type="RefSeq" id="XP_037223584.1">
    <property type="nucleotide sequence ID" value="XM_037360699.1"/>
</dbReference>
<dbReference type="GO" id="GO:0005737">
    <property type="term" value="C:cytoplasm"/>
    <property type="evidence" value="ECO:0007669"/>
    <property type="project" value="TreeGrafter"/>
</dbReference>
<dbReference type="CDD" id="cd14498">
    <property type="entry name" value="DSP"/>
    <property type="match status" value="1"/>
</dbReference>
<protein>
    <recommendedName>
        <fullName evidence="2">protein-tyrosine-phosphatase</fullName>
        <ecNumber evidence="2">3.1.3.48</ecNumber>
    </recommendedName>
</protein>
<feature type="compositionally biased region" description="Basic and acidic residues" evidence="5">
    <location>
        <begin position="42"/>
        <end position="55"/>
    </location>
</feature>
<dbReference type="InterPro" id="IPR016130">
    <property type="entry name" value="Tyr_Pase_AS"/>
</dbReference>
<evidence type="ECO:0000256" key="1">
    <source>
        <dbReference type="ARBA" id="ARBA00008601"/>
    </source>
</evidence>
<dbReference type="Pfam" id="PF00782">
    <property type="entry name" value="DSPc"/>
    <property type="match status" value="1"/>
</dbReference>
<dbReference type="PROSITE" id="PS00383">
    <property type="entry name" value="TYR_PHOSPHATASE_1"/>
    <property type="match status" value="1"/>
</dbReference>
<accession>A0A8H6WF41</accession>
<evidence type="ECO:0000256" key="3">
    <source>
        <dbReference type="ARBA" id="ARBA00022801"/>
    </source>
</evidence>
<dbReference type="PANTHER" id="PTHR10159:SF519">
    <property type="entry name" value="DUAL SPECIFICITY PROTEIN PHOSPHATASE MPK3"/>
    <property type="match status" value="1"/>
</dbReference>
<dbReference type="InterPro" id="IPR020422">
    <property type="entry name" value="TYR_PHOSPHATASE_DUAL_dom"/>
</dbReference>
<dbReference type="PROSITE" id="PS50056">
    <property type="entry name" value="TYR_PHOSPHATASE_2"/>
    <property type="match status" value="1"/>
</dbReference>
<comment type="similarity">
    <text evidence="1">Belongs to the protein-tyrosine phosphatase family. Non-receptor class dual specificity subfamily.</text>
</comment>
<dbReference type="Proteomes" id="UP000636479">
    <property type="component" value="Unassembled WGS sequence"/>
</dbReference>
<feature type="region of interest" description="Disordered" evidence="5">
    <location>
        <begin position="28"/>
        <end position="55"/>
    </location>
</feature>
<evidence type="ECO:0000313" key="8">
    <source>
        <dbReference type="EMBL" id="KAF7310134.1"/>
    </source>
</evidence>
<dbReference type="GO" id="GO:0033550">
    <property type="term" value="F:MAP kinase tyrosine phosphatase activity"/>
    <property type="evidence" value="ECO:0007669"/>
    <property type="project" value="TreeGrafter"/>
</dbReference>
<dbReference type="PANTHER" id="PTHR10159">
    <property type="entry name" value="DUAL SPECIFICITY PROTEIN PHOSPHATASE"/>
    <property type="match status" value="1"/>
</dbReference>
<dbReference type="GO" id="GO:0008330">
    <property type="term" value="F:protein tyrosine/threonine phosphatase activity"/>
    <property type="evidence" value="ECO:0007669"/>
    <property type="project" value="TreeGrafter"/>
</dbReference>
<dbReference type="GO" id="GO:0043409">
    <property type="term" value="P:negative regulation of MAPK cascade"/>
    <property type="evidence" value="ECO:0007669"/>
    <property type="project" value="TreeGrafter"/>
</dbReference>
<dbReference type="InterPro" id="IPR000387">
    <property type="entry name" value="Tyr_Pase_dom"/>
</dbReference>
<dbReference type="EMBL" id="JACAZF010000003">
    <property type="protein sequence ID" value="KAF7310134.1"/>
    <property type="molecule type" value="Genomic_DNA"/>
</dbReference>
<sequence length="304" mass="33416">MLLSFENLPKDEMEAMCTPMHCILPASGSSRHTSRQNALHGDSTRSDSHLAPEDSRSAAAAGTGALYLGSMAAVFELELLREHDITHLVQVLETPWAPQPESGEGHDQLKLAYHRIDIEDSTAAGLRLGGYLAPACDYIKDALGRGENVLVHCHQGVSRSAAVVIAFLIRERSMDYDEAYAFVKRKRSCIRPNAGFVQALHEWEAACEKARKKPRPRSAVSSTSSCICTTSTFSNHSLPFIHELHTHLKLPGSNCIRVISPVVYWILVRVEMRAVLGVVCQVRSLRESPADEESAQIHTGATTH</sequence>
<keyword evidence="3" id="KW-0378">Hydrolase</keyword>
<dbReference type="InterPro" id="IPR029021">
    <property type="entry name" value="Prot-tyrosine_phosphatase-like"/>
</dbReference>
<dbReference type="GeneID" id="59343215"/>
<dbReference type="SUPFAM" id="SSF52799">
    <property type="entry name" value="(Phosphotyrosine protein) phosphatases II"/>
    <property type="match status" value="1"/>
</dbReference>
<organism evidence="8 9">
    <name type="scientific">Mycena indigotica</name>
    <dbReference type="NCBI Taxonomy" id="2126181"/>
    <lineage>
        <taxon>Eukaryota</taxon>
        <taxon>Fungi</taxon>
        <taxon>Dikarya</taxon>
        <taxon>Basidiomycota</taxon>
        <taxon>Agaricomycotina</taxon>
        <taxon>Agaricomycetes</taxon>
        <taxon>Agaricomycetidae</taxon>
        <taxon>Agaricales</taxon>
        <taxon>Marasmiineae</taxon>
        <taxon>Mycenaceae</taxon>
        <taxon>Mycena</taxon>
    </lineage>
</organism>
<feature type="domain" description="Tyrosine specific protein phosphatases" evidence="7">
    <location>
        <begin position="145"/>
        <end position="187"/>
    </location>
</feature>
<feature type="domain" description="Tyrosine-protein phosphatase" evidence="6">
    <location>
        <begin position="58"/>
        <end position="209"/>
    </location>
</feature>
<dbReference type="GO" id="GO:0017017">
    <property type="term" value="F:MAP kinase tyrosine/serine/threonine phosphatase activity"/>
    <property type="evidence" value="ECO:0007669"/>
    <property type="project" value="TreeGrafter"/>
</dbReference>
<proteinExistence type="inferred from homology"/>
<evidence type="ECO:0000256" key="2">
    <source>
        <dbReference type="ARBA" id="ARBA00013064"/>
    </source>
</evidence>
<dbReference type="OrthoDB" id="273181at2759"/>
<dbReference type="PROSITE" id="PS50054">
    <property type="entry name" value="TYR_PHOSPHATASE_DUAL"/>
    <property type="match status" value="1"/>
</dbReference>
<evidence type="ECO:0000259" key="7">
    <source>
        <dbReference type="PROSITE" id="PS50056"/>
    </source>
</evidence>
<evidence type="ECO:0000313" key="9">
    <source>
        <dbReference type="Proteomes" id="UP000636479"/>
    </source>
</evidence>